<evidence type="ECO:0000313" key="4">
    <source>
        <dbReference type="Proteomes" id="UP000323454"/>
    </source>
</evidence>
<gene>
    <name evidence="3" type="ORF">F0L68_25445</name>
</gene>
<name>A0A5B2X1L5_9PSEU</name>
<dbReference type="GO" id="GO:0046491">
    <property type="term" value="P:L-methylmalonyl-CoA metabolic process"/>
    <property type="evidence" value="ECO:0007669"/>
    <property type="project" value="TreeGrafter"/>
</dbReference>
<dbReference type="AlphaFoldDB" id="A0A5B2X1L5"/>
<reference evidence="3 4" key="2">
    <citation type="submission" date="2019-09" db="EMBL/GenBank/DDBJ databases">
        <authorList>
            <person name="Jin C."/>
        </authorList>
    </citation>
    <scope>NUCLEOTIDE SEQUENCE [LARGE SCALE GENOMIC DNA]</scope>
    <source>
        <strain evidence="3 4">AN110305</strain>
    </source>
</reference>
<comment type="caution">
    <text evidence="3">The sequence shown here is derived from an EMBL/GenBank/DDBJ whole genome shotgun (WGS) entry which is preliminary data.</text>
</comment>
<evidence type="ECO:0000313" key="3">
    <source>
        <dbReference type="EMBL" id="KAA2257092.1"/>
    </source>
</evidence>
<keyword evidence="4" id="KW-1185">Reference proteome</keyword>
<dbReference type="SUPFAM" id="SSF54593">
    <property type="entry name" value="Glyoxalase/Bleomycin resistance protein/Dihydroxybiphenyl dioxygenase"/>
    <property type="match status" value="1"/>
</dbReference>
<dbReference type="OrthoDB" id="9788468at2"/>
<evidence type="ECO:0000256" key="1">
    <source>
        <dbReference type="ARBA" id="ARBA00022723"/>
    </source>
</evidence>
<dbReference type="PANTHER" id="PTHR43048:SF3">
    <property type="entry name" value="METHYLMALONYL-COA EPIMERASE, MITOCHONDRIAL"/>
    <property type="match status" value="1"/>
</dbReference>
<dbReference type="GO" id="GO:0004493">
    <property type="term" value="F:methylmalonyl-CoA epimerase activity"/>
    <property type="evidence" value="ECO:0007669"/>
    <property type="project" value="TreeGrafter"/>
</dbReference>
<feature type="domain" description="VOC" evidence="2">
    <location>
        <begin position="4"/>
        <end position="136"/>
    </location>
</feature>
<dbReference type="PANTHER" id="PTHR43048">
    <property type="entry name" value="METHYLMALONYL-COA EPIMERASE"/>
    <property type="match status" value="1"/>
</dbReference>
<dbReference type="Proteomes" id="UP000323454">
    <property type="component" value="Unassembled WGS sequence"/>
</dbReference>
<organism evidence="3 4">
    <name type="scientific">Solihabitans fulvus</name>
    <dbReference type="NCBI Taxonomy" id="1892852"/>
    <lineage>
        <taxon>Bacteria</taxon>
        <taxon>Bacillati</taxon>
        <taxon>Actinomycetota</taxon>
        <taxon>Actinomycetes</taxon>
        <taxon>Pseudonocardiales</taxon>
        <taxon>Pseudonocardiaceae</taxon>
        <taxon>Solihabitans</taxon>
    </lineage>
</organism>
<dbReference type="InterPro" id="IPR051785">
    <property type="entry name" value="MMCE/EMCE_epimerase"/>
</dbReference>
<evidence type="ECO:0000259" key="2">
    <source>
        <dbReference type="PROSITE" id="PS51819"/>
    </source>
</evidence>
<dbReference type="InterPro" id="IPR037523">
    <property type="entry name" value="VOC_core"/>
</dbReference>
<keyword evidence="1" id="KW-0479">Metal-binding</keyword>
<dbReference type="Pfam" id="PF13669">
    <property type="entry name" value="Glyoxalase_4"/>
    <property type="match status" value="1"/>
</dbReference>
<dbReference type="PROSITE" id="PS51819">
    <property type="entry name" value="VOC"/>
    <property type="match status" value="1"/>
</dbReference>
<dbReference type="GO" id="GO:0046872">
    <property type="term" value="F:metal ion binding"/>
    <property type="evidence" value="ECO:0007669"/>
    <property type="project" value="UniProtKB-KW"/>
</dbReference>
<dbReference type="EMBL" id="VUOB01000047">
    <property type="protein sequence ID" value="KAA2257092.1"/>
    <property type="molecule type" value="Genomic_DNA"/>
</dbReference>
<dbReference type="Gene3D" id="3.10.180.10">
    <property type="entry name" value="2,3-Dihydroxybiphenyl 1,2-Dioxygenase, domain 1"/>
    <property type="match status" value="1"/>
</dbReference>
<sequence>MILGIDHVGLLTDDLPKAGTYLAAMGLDKVEAGVAEQYGVACEFWQLSPDPAAFAIELVAPVREDAVVSSRLKRNGPGLYHIALEVDDIVGELERLRQSGFVQVDQEPCAGAREGMQVAFMFLGKPVGMMVELVKYDAPRRSAQDTSSVS</sequence>
<protein>
    <submittedName>
        <fullName evidence="3">Bleomycin resistance protein</fullName>
    </submittedName>
</protein>
<accession>A0A5B2X1L5</accession>
<reference evidence="3 4" key="1">
    <citation type="submission" date="2019-09" db="EMBL/GenBank/DDBJ databases">
        <title>Goodfellowia gen. nov., a new genus of the Pseudonocardineae related to Actinoalloteichus, containing Goodfellowia coeruleoviolacea gen. nov., comb. nov. gen. nov., comb. nov.</title>
        <authorList>
            <person name="Labeda D."/>
        </authorList>
    </citation>
    <scope>NUCLEOTIDE SEQUENCE [LARGE SCALE GENOMIC DNA]</scope>
    <source>
        <strain evidence="3 4">AN110305</strain>
    </source>
</reference>
<proteinExistence type="predicted"/>
<dbReference type="RefSeq" id="WP_149852325.1">
    <property type="nucleotide sequence ID" value="NZ_VUOB01000047.1"/>
</dbReference>
<dbReference type="InterPro" id="IPR029068">
    <property type="entry name" value="Glyas_Bleomycin-R_OHBP_Dase"/>
</dbReference>